<reference evidence="2" key="1">
    <citation type="submission" date="2021-06" db="EMBL/GenBank/DDBJ databases">
        <title>Novel species in genus Arthrobacter.</title>
        <authorList>
            <person name="Zhang G."/>
        </authorList>
    </citation>
    <scope>NUCLEOTIDE SEQUENCE</scope>
    <source>
        <strain evidence="2">Zg-ZUI122</strain>
    </source>
</reference>
<dbReference type="AlphaFoldDB" id="A0A975S8G3"/>
<dbReference type="KEGG" id="asun:KG104_08655"/>
<evidence type="ECO:0000313" key="2">
    <source>
        <dbReference type="EMBL" id="QWQ37755.1"/>
    </source>
</evidence>
<gene>
    <name evidence="2" type="ORF">KG104_08655</name>
</gene>
<dbReference type="NCBIfam" id="TIGR03083">
    <property type="entry name" value="maleylpyruvate isomerase family mycothiol-dependent enzyme"/>
    <property type="match status" value="1"/>
</dbReference>
<proteinExistence type="predicted"/>
<dbReference type="SUPFAM" id="SSF109854">
    <property type="entry name" value="DinB/YfiT-like putative metalloenzymes"/>
    <property type="match status" value="1"/>
</dbReference>
<dbReference type="Proteomes" id="UP000680588">
    <property type="component" value="Chromosome"/>
</dbReference>
<dbReference type="InterPro" id="IPR024344">
    <property type="entry name" value="MDMPI_metal-binding"/>
</dbReference>
<sequence>MSTGKNTGGELWALIHAERAKLAEDLENLSEEQWQHGTLCTGWTVEQVLAHLTAAASTNQRQWMRSMIGARFRPDVHNQRRLAEHLGSTPAQTLQGFRAVINSTTAPSAHTAAYLGEVLVHAQDIRHPLGLTRTPGPEALDPVAGFFASRDFAVPSKTYAEGLQLRATDSAFNAGYGFLVTGPVLALVMSLAGRTAYLDQLAGPGASTLRARVERNLATVSAPPASGTGSVAQ</sequence>
<dbReference type="InterPro" id="IPR017517">
    <property type="entry name" value="Maleyloyr_isom"/>
</dbReference>
<evidence type="ECO:0000259" key="1">
    <source>
        <dbReference type="Pfam" id="PF11716"/>
    </source>
</evidence>
<accession>A0A975S8G3</accession>
<dbReference type="Gene3D" id="1.20.120.450">
    <property type="entry name" value="dinb family like domain"/>
    <property type="match status" value="1"/>
</dbReference>
<dbReference type="RefSeq" id="WP_207346749.1">
    <property type="nucleotide sequence ID" value="NZ_CP076456.1"/>
</dbReference>
<dbReference type="GO" id="GO:0016853">
    <property type="term" value="F:isomerase activity"/>
    <property type="evidence" value="ECO:0007669"/>
    <property type="project" value="UniProtKB-KW"/>
</dbReference>
<evidence type="ECO:0000313" key="3">
    <source>
        <dbReference type="Proteomes" id="UP000680588"/>
    </source>
</evidence>
<keyword evidence="3" id="KW-1185">Reference proteome</keyword>
<organism evidence="2 3">
    <name type="scientific">Arthrobacter sunyaminii</name>
    <dbReference type="NCBI Taxonomy" id="2816859"/>
    <lineage>
        <taxon>Bacteria</taxon>
        <taxon>Bacillati</taxon>
        <taxon>Actinomycetota</taxon>
        <taxon>Actinomycetes</taxon>
        <taxon>Micrococcales</taxon>
        <taxon>Micrococcaceae</taxon>
        <taxon>Arthrobacter</taxon>
    </lineage>
</organism>
<name>A0A975S8G3_9MICC</name>
<feature type="domain" description="Mycothiol-dependent maleylpyruvate isomerase metal-binding" evidence="1">
    <location>
        <begin position="16"/>
        <end position="104"/>
    </location>
</feature>
<dbReference type="InterPro" id="IPR034660">
    <property type="entry name" value="DinB/YfiT-like"/>
</dbReference>
<keyword evidence="2" id="KW-0413">Isomerase</keyword>
<dbReference type="EMBL" id="CP076456">
    <property type="protein sequence ID" value="QWQ37755.1"/>
    <property type="molecule type" value="Genomic_DNA"/>
</dbReference>
<dbReference type="Pfam" id="PF11716">
    <property type="entry name" value="MDMPI_N"/>
    <property type="match status" value="1"/>
</dbReference>
<protein>
    <submittedName>
        <fullName evidence="2">Maleylpyruvate isomerase family mycothiol-dependent enzyme</fullName>
    </submittedName>
</protein>
<dbReference type="GO" id="GO:0046872">
    <property type="term" value="F:metal ion binding"/>
    <property type="evidence" value="ECO:0007669"/>
    <property type="project" value="InterPro"/>
</dbReference>